<accession>A0A7K1RFP3</accession>
<name>A0A7K1RFP3_AGRVI</name>
<dbReference type="InterPro" id="IPR053714">
    <property type="entry name" value="Iso_Racemase_Enz_sf"/>
</dbReference>
<organism evidence="1 2">
    <name type="scientific">Agrobacterium vitis</name>
    <name type="common">Rhizobium vitis</name>
    <dbReference type="NCBI Taxonomy" id="373"/>
    <lineage>
        <taxon>Bacteria</taxon>
        <taxon>Pseudomonadati</taxon>
        <taxon>Pseudomonadota</taxon>
        <taxon>Alphaproteobacteria</taxon>
        <taxon>Hyphomicrobiales</taxon>
        <taxon>Rhizobiaceae</taxon>
        <taxon>Rhizobium/Agrobacterium group</taxon>
        <taxon>Agrobacterium</taxon>
    </lineage>
</organism>
<dbReference type="PANTHER" id="PTHR40267:SF1">
    <property type="entry name" value="BLR3294 PROTEIN"/>
    <property type="match status" value="1"/>
</dbReference>
<dbReference type="RefSeq" id="WP_156591218.1">
    <property type="nucleotide sequence ID" value="NZ_WPHU01000004.1"/>
</dbReference>
<protein>
    <submittedName>
        <fullName evidence="1">Arylmalonate decarboxylase</fullName>
    </submittedName>
</protein>
<evidence type="ECO:0000313" key="2">
    <source>
        <dbReference type="Proteomes" id="UP000440716"/>
    </source>
</evidence>
<dbReference type="Proteomes" id="UP000440716">
    <property type="component" value="Unassembled WGS sequence"/>
</dbReference>
<dbReference type="InterPro" id="IPR026286">
    <property type="entry name" value="MaiA/AMDase"/>
</dbReference>
<dbReference type="EMBL" id="WPHU01000004">
    <property type="protein sequence ID" value="MVA56749.1"/>
    <property type="molecule type" value="Genomic_DNA"/>
</dbReference>
<evidence type="ECO:0000313" key="1">
    <source>
        <dbReference type="EMBL" id="MVA56749.1"/>
    </source>
</evidence>
<dbReference type="Gene3D" id="3.40.50.12500">
    <property type="match status" value="1"/>
</dbReference>
<gene>
    <name evidence="1" type="ORF">GOZ88_11580</name>
</gene>
<comment type="caution">
    <text evidence="1">The sequence shown here is derived from an EMBL/GenBank/DDBJ whole genome shotgun (WGS) entry which is preliminary data.</text>
</comment>
<dbReference type="Pfam" id="PF17645">
    <property type="entry name" value="Amdase"/>
    <property type="match status" value="1"/>
</dbReference>
<reference evidence="1 2" key="1">
    <citation type="submission" date="2019-12" db="EMBL/GenBank/DDBJ databases">
        <title>Whole-genome sequencing of Allorhizobium vitis.</title>
        <authorList>
            <person name="Gan H.M."/>
            <person name="Szegedi E."/>
            <person name="Burr T."/>
            <person name="Savka M.A."/>
        </authorList>
    </citation>
    <scope>NUCLEOTIDE SEQUENCE [LARGE SCALE GENOMIC DNA]</scope>
    <source>
        <strain evidence="1 2">CG415</strain>
    </source>
</reference>
<dbReference type="PIRSF" id="PIRSF015736">
    <property type="entry name" value="MI"/>
    <property type="match status" value="1"/>
</dbReference>
<proteinExistence type="predicted"/>
<sequence>MADAGANSGRGKGYGWRLSLGMLLPSSNPVAEPELTRMLPQGVSLLTTRLKLAGSSREELLGMTGQIEGAVPLLCDAGVDRIVFNCTAVSTFDVEMGNVLRQRIEKIAARPATSTADGVVAGLKALGAKRIALITPYISSVVERETTFLEHHGFEVVRAVGRDLDEGKAMSSVEPGQWYRWALDNAGCGADVYFLSCTAIRVIDIVATLERDLGVPVLTSNQAMLWWCLRNAGLNDSPEAFGRLFTKHLPA</sequence>
<dbReference type="AlphaFoldDB" id="A0A7K1RFP3"/>
<dbReference type="PANTHER" id="PTHR40267">
    <property type="entry name" value="BLR3294 PROTEIN"/>
    <property type="match status" value="1"/>
</dbReference>